<proteinExistence type="predicted"/>
<organism evidence="2 3">
    <name type="scientific">Nitrosospira briensis</name>
    <dbReference type="NCBI Taxonomy" id="35799"/>
    <lineage>
        <taxon>Bacteria</taxon>
        <taxon>Pseudomonadati</taxon>
        <taxon>Pseudomonadota</taxon>
        <taxon>Betaproteobacteria</taxon>
        <taxon>Nitrosomonadales</taxon>
        <taxon>Nitrosomonadaceae</taxon>
        <taxon>Nitrosospira</taxon>
    </lineage>
</organism>
<dbReference type="RefSeq" id="WP_177186896.1">
    <property type="nucleotide sequence ID" value="NZ_FOVJ01000001.1"/>
</dbReference>
<keyword evidence="1" id="KW-0812">Transmembrane</keyword>
<gene>
    <name evidence="2" type="ORF">SAMN05216386_0691</name>
</gene>
<protein>
    <submittedName>
        <fullName evidence="2">Uncharacterized protein</fullName>
    </submittedName>
</protein>
<feature type="transmembrane region" description="Helical" evidence="1">
    <location>
        <begin position="36"/>
        <end position="55"/>
    </location>
</feature>
<dbReference type="EMBL" id="FOVJ01000001">
    <property type="protein sequence ID" value="SFN37157.1"/>
    <property type="molecule type" value="Genomic_DNA"/>
</dbReference>
<sequence>MTMFQRKRIKEEIERRHELAEAGADGLVDKLKASKWTAAILSGAVALAVVFLWVVA</sequence>
<dbReference type="AlphaFoldDB" id="A0A1I4YGN2"/>
<keyword evidence="3" id="KW-1185">Reference proteome</keyword>
<accession>A0A1I4YGN2</accession>
<name>A0A1I4YGN2_9PROT</name>
<keyword evidence="1" id="KW-0472">Membrane</keyword>
<evidence type="ECO:0000256" key="1">
    <source>
        <dbReference type="SAM" id="Phobius"/>
    </source>
</evidence>
<evidence type="ECO:0000313" key="3">
    <source>
        <dbReference type="Proteomes" id="UP000183107"/>
    </source>
</evidence>
<evidence type="ECO:0000313" key="2">
    <source>
        <dbReference type="EMBL" id="SFN37157.1"/>
    </source>
</evidence>
<dbReference type="Proteomes" id="UP000183107">
    <property type="component" value="Unassembled WGS sequence"/>
</dbReference>
<keyword evidence="1" id="KW-1133">Transmembrane helix</keyword>
<reference evidence="3" key="1">
    <citation type="submission" date="2016-10" db="EMBL/GenBank/DDBJ databases">
        <authorList>
            <person name="Varghese N."/>
        </authorList>
    </citation>
    <scope>NUCLEOTIDE SEQUENCE [LARGE SCALE GENOMIC DNA]</scope>
    <source>
        <strain evidence="3">Nsp8</strain>
    </source>
</reference>